<reference evidence="1 2" key="1">
    <citation type="submission" date="2020-08" db="EMBL/GenBank/DDBJ databases">
        <title>A Genomic Blueprint of the Chicken Gut Microbiome.</title>
        <authorList>
            <person name="Gilroy R."/>
            <person name="Ravi A."/>
            <person name="Getino M."/>
            <person name="Pursley I."/>
            <person name="Horton D.L."/>
            <person name="Alikhan N.-F."/>
            <person name="Baker D."/>
            <person name="Gharbi K."/>
            <person name="Hall N."/>
            <person name="Watson M."/>
            <person name="Adriaenssens E.M."/>
            <person name="Foster-Nyarko E."/>
            <person name="Jarju S."/>
            <person name="Secka A."/>
            <person name="Antonio M."/>
            <person name="Oren A."/>
            <person name="Chaudhuri R."/>
            <person name="La Ragione R.M."/>
            <person name="Hildebrand F."/>
            <person name="Pallen M.J."/>
        </authorList>
    </citation>
    <scope>NUCLEOTIDE SEQUENCE [LARGE SCALE GENOMIC DNA]</scope>
    <source>
        <strain evidence="1 2">Sa1YUN3</strain>
    </source>
</reference>
<evidence type="ECO:0008006" key="3">
    <source>
        <dbReference type="Google" id="ProtNLM"/>
    </source>
</evidence>
<proteinExistence type="predicted"/>
<comment type="caution">
    <text evidence="1">The sequence shown here is derived from an EMBL/GenBank/DDBJ whole genome shotgun (WGS) entry which is preliminary data.</text>
</comment>
<dbReference type="Proteomes" id="UP000616346">
    <property type="component" value="Unassembled WGS sequence"/>
</dbReference>
<dbReference type="RefSeq" id="WP_191710659.1">
    <property type="nucleotide sequence ID" value="NZ_JACSPQ010000017.1"/>
</dbReference>
<dbReference type="Gene3D" id="3.40.50.300">
    <property type="entry name" value="P-loop containing nucleotide triphosphate hydrolases"/>
    <property type="match status" value="1"/>
</dbReference>
<name>A0ABR8VE21_9BACT</name>
<evidence type="ECO:0000313" key="2">
    <source>
        <dbReference type="Proteomes" id="UP000616346"/>
    </source>
</evidence>
<protein>
    <recommendedName>
        <fullName evidence="3">SynChlorMet cassette protein, ScmC-like</fullName>
    </recommendedName>
</protein>
<sequence length="289" mass="32862">MLKLTIGKLNIQLNGVDAEQIPDNTLLFRSDFQGEADLTYTIRIGENPPVISSPVIYRAKDIMVFGKPDGLEARLLYMPDSRDCYAYYEEISEKEINIYVNGAYLNHLKIDTIFISLLALERHEERRGAFILHCAYMSFDGKAILFSGPSGIGKSTHSGLWCNEYPDRTCVLNGDKCLLTMDDGRLFANGWPVCGSSGICQNERREVAAIILLQQSMINQFIEEKPMRNFKQLLAQITVNYWNNQYTDDAMNFIESLLQRTGCATYACNISSEAVVTLYNKLKEKRWIC</sequence>
<dbReference type="InterPro" id="IPR027417">
    <property type="entry name" value="P-loop_NTPase"/>
</dbReference>
<dbReference type="EMBL" id="JACSPQ010000017">
    <property type="protein sequence ID" value="MBD8002988.1"/>
    <property type="molecule type" value="Genomic_DNA"/>
</dbReference>
<evidence type="ECO:0000313" key="1">
    <source>
        <dbReference type="EMBL" id="MBD8002988.1"/>
    </source>
</evidence>
<keyword evidence="2" id="KW-1185">Reference proteome</keyword>
<gene>
    <name evidence="1" type="ORF">H9626_12330</name>
</gene>
<dbReference type="SUPFAM" id="SSF53795">
    <property type="entry name" value="PEP carboxykinase-like"/>
    <property type="match status" value="1"/>
</dbReference>
<accession>A0ABR8VE21</accession>
<organism evidence="1 2">
    <name type="scientific">Phocaeicola faecium</name>
    <dbReference type="NCBI Taxonomy" id="2762213"/>
    <lineage>
        <taxon>Bacteria</taxon>
        <taxon>Pseudomonadati</taxon>
        <taxon>Bacteroidota</taxon>
        <taxon>Bacteroidia</taxon>
        <taxon>Bacteroidales</taxon>
        <taxon>Bacteroidaceae</taxon>
        <taxon>Phocaeicola</taxon>
    </lineage>
</organism>